<proteinExistence type="predicted"/>
<name>A0A8J2WF18_9STRA</name>
<sequence length="270" mass="30315">HKNTLIIILDVVEVLPRQCERRRRDGHDGRRDGRRRQGRRGVFVAVLPEHLEGRRLFGGRRRRARFAGRPLRVSFVVHGEEPAQVALVPRRRRVDGEGRRLYVHVRRRQLAALGRVLGGLGALARGLLLPAPRFQRELLRRHGFVHFALLGVLRHEHALAAAAGLLFDNLPFDERGALAGLARRLLGLLLLFLGHLRCLWLLVVKCWLRPTSRVAPRLLLAKVVCTVCDGLQLSAQRAVHAQTAGDKRCTTDATFVRLGSVLIDLCVAPC</sequence>
<gene>
    <name evidence="1" type="ORF">PECAL_1P23730</name>
</gene>
<evidence type="ECO:0000313" key="2">
    <source>
        <dbReference type="Proteomes" id="UP000789595"/>
    </source>
</evidence>
<feature type="non-terminal residue" evidence="1">
    <location>
        <position position="1"/>
    </location>
</feature>
<comment type="caution">
    <text evidence="1">The sequence shown here is derived from an EMBL/GenBank/DDBJ whole genome shotgun (WGS) entry which is preliminary data.</text>
</comment>
<dbReference type="AlphaFoldDB" id="A0A8J2WF18"/>
<dbReference type="Proteomes" id="UP000789595">
    <property type="component" value="Unassembled WGS sequence"/>
</dbReference>
<organism evidence="1 2">
    <name type="scientific">Pelagomonas calceolata</name>
    <dbReference type="NCBI Taxonomy" id="35677"/>
    <lineage>
        <taxon>Eukaryota</taxon>
        <taxon>Sar</taxon>
        <taxon>Stramenopiles</taxon>
        <taxon>Ochrophyta</taxon>
        <taxon>Pelagophyceae</taxon>
        <taxon>Pelagomonadales</taxon>
        <taxon>Pelagomonadaceae</taxon>
        <taxon>Pelagomonas</taxon>
    </lineage>
</organism>
<dbReference type="EMBL" id="CAKKNE010000001">
    <property type="protein sequence ID" value="CAH0365910.1"/>
    <property type="molecule type" value="Genomic_DNA"/>
</dbReference>
<reference evidence="1" key="1">
    <citation type="submission" date="2021-11" db="EMBL/GenBank/DDBJ databases">
        <authorList>
            <consortium name="Genoscope - CEA"/>
            <person name="William W."/>
        </authorList>
    </citation>
    <scope>NUCLEOTIDE SEQUENCE</scope>
</reference>
<protein>
    <submittedName>
        <fullName evidence="1">Uncharacterized protein</fullName>
    </submittedName>
</protein>
<evidence type="ECO:0000313" key="1">
    <source>
        <dbReference type="EMBL" id="CAH0365910.1"/>
    </source>
</evidence>
<accession>A0A8J2WF18</accession>
<keyword evidence="2" id="KW-1185">Reference proteome</keyword>